<dbReference type="InterPro" id="IPR003661">
    <property type="entry name" value="HisK_dim/P_dom"/>
</dbReference>
<evidence type="ECO:0000256" key="7">
    <source>
        <dbReference type="SAM" id="Phobius"/>
    </source>
</evidence>
<keyword evidence="7" id="KW-0472">Membrane</keyword>
<dbReference type="InterPro" id="IPR015943">
    <property type="entry name" value="WD40/YVTN_repeat-like_dom_sf"/>
</dbReference>
<dbReference type="EMBL" id="FNDO01000015">
    <property type="protein sequence ID" value="SDH85375.1"/>
    <property type="molecule type" value="Genomic_DNA"/>
</dbReference>
<keyword evidence="11" id="KW-0808">Transferase</keyword>
<dbReference type="SUPFAM" id="SSF47384">
    <property type="entry name" value="Homodimeric domain of signal transducing histidine kinase"/>
    <property type="match status" value="1"/>
</dbReference>
<dbReference type="Pfam" id="PF00072">
    <property type="entry name" value="Response_reg"/>
    <property type="match status" value="1"/>
</dbReference>
<accession>A0A1G8FTE0</accession>
<keyword evidence="5" id="KW-0804">Transcription</keyword>
<evidence type="ECO:0000259" key="9">
    <source>
        <dbReference type="PROSITE" id="PS50109"/>
    </source>
</evidence>
<dbReference type="Pfam" id="PF07494">
    <property type="entry name" value="Reg_prop"/>
    <property type="match status" value="2"/>
</dbReference>
<dbReference type="Proteomes" id="UP000181870">
    <property type="component" value="Unassembled WGS sequence"/>
</dbReference>
<dbReference type="Gene3D" id="3.40.50.2300">
    <property type="match status" value="1"/>
</dbReference>
<reference evidence="11 12" key="1">
    <citation type="submission" date="2016-10" db="EMBL/GenBank/DDBJ databases">
        <authorList>
            <person name="de Groot N.N."/>
        </authorList>
    </citation>
    <scope>NUCLEOTIDE SEQUENCE [LARGE SCALE GENOMIC DNA]</scope>
    <source>
        <strain evidence="11 12">NLAE-zl-C57</strain>
    </source>
</reference>
<evidence type="ECO:0000256" key="1">
    <source>
        <dbReference type="ARBA" id="ARBA00000085"/>
    </source>
</evidence>
<dbReference type="FunFam" id="2.60.40.10:FF:000791">
    <property type="entry name" value="Two-component system sensor histidine kinase/response regulator"/>
    <property type="match status" value="1"/>
</dbReference>
<name>A0A1G8FTE0_BACOV</name>
<dbReference type="InterPro" id="IPR011047">
    <property type="entry name" value="Quinoprotein_ADH-like_sf"/>
</dbReference>
<proteinExistence type="predicted"/>
<dbReference type="InterPro" id="IPR018060">
    <property type="entry name" value="HTH_AraC"/>
</dbReference>
<dbReference type="SUPFAM" id="SSF55874">
    <property type="entry name" value="ATPase domain of HSP90 chaperone/DNA topoisomerase II/histidine kinase"/>
    <property type="match status" value="1"/>
</dbReference>
<dbReference type="EC" id="2.7.13.3" evidence="2"/>
<comment type="catalytic activity">
    <reaction evidence="1">
        <text>ATP + protein L-histidine = ADP + protein N-phospho-L-histidine.</text>
        <dbReference type="EC" id="2.7.13.3"/>
    </reaction>
</comment>
<dbReference type="Pfam" id="PF07495">
    <property type="entry name" value="Y_Y_Y"/>
    <property type="match status" value="1"/>
</dbReference>
<dbReference type="InterPro" id="IPR036097">
    <property type="entry name" value="HisK_dim/P_sf"/>
</dbReference>
<dbReference type="CDD" id="cd17574">
    <property type="entry name" value="REC_OmpR"/>
    <property type="match status" value="1"/>
</dbReference>
<evidence type="ECO:0000313" key="12">
    <source>
        <dbReference type="Proteomes" id="UP000181870"/>
    </source>
</evidence>
<dbReference type="PRINTS" id="PR00344">
    <property type="entry name" value="BCTRLSENSOR"/>
</dbReference>
<evidence type="ECO:0000256" key="6">
    <source>
        <dbReference type="PROSITE-ProRule" id="PRU00169"/>
    </source>
</evidence>
<dbReference type="InterPro" id="IPR004358">
    <property type="entry name" value="Sig_transdc_His_kin-like_C"/>
</dbReference>
<protein>
    <recommendedName>
        <fullName evidence="2">histidine kinase</fullName>
        <ecNumber evidence="2">2.7.13.3</ecNumber>
    </recommendedName>
</protein>
<dbReference type="SMART" id="SM00388">
    <property type="entry name" value="HisKA"/>
    <property type="match status" value="1"/>
</dbReference>
<dbReference type="SMART" id="SM00342">
    <property type="entry name" value="HTH_ARAC"/>
    <property type="match status" value="1"/>
</dbReference>
<keyword evidence="3 6" id="KW-0597">Phosphoprotein</keyword>
<sequence>MRTRIFFLLLSIPLFCIGGINNGIRDFHFRTISPEDGFYYDGVSSIVQDKLGYIWVVMANEVYRFDGYNYKRYYSQFEIPQNIGKLYFESVNTDSDGNIFVASNNGLFLFDWNSDTFKLIFPQHLYKIKEDRKKNLWIYGANLVGILNREYWTYTSVVPDRHPKLRTQVVSVDEDVVYIGTVNGEVYSYDLETKALVRFLKLPGNYRIVDIKTDDDRMWILTQTSGLYKVDIKTGKTENEYRWFCTQDNQYVPAKTLYLDREGYIWIGTQRGLYVMNIMTDEYSHYTKSEKREFSLPNSSIWTIYEDNQQNLWIGTYSGGLCYLNFHENSRFKNYFSEEQQLNHNVVSAFAEEQDFIWIGTEGGGLNRMDKKTGKFMYLKHGHGGNTLSYDNVKSLVFDSQGNLWIGMFMAGVDKLDMSRNRFRNFTNPHLSNDVRKLVLEGDSGLWIANQANADISFYSFAQNRFYNYDIDALYTSRISDICKSKDSNLWIAKEDQLLKMNIHTKKTTQIVSPRLGHSQLETICVDELGDVWMGTIGAGLMRYNEEENRTEVYDEILKYNISAIYSICIDDSGNPWMGTDNGLFKYDKSGGVFYRFDKRDGIQGAVFNPKACMKGQNGELYFGGGNGFTIVYPDKVKVNDFIPSAKITDFYINNQLVTTSTENTPLSRPVNLTKEVVLTHENTTFSFRFSSDNYLIPEKNMFKYRLKGYDNDWIEADAFSRIASYTKVPPGDYSFEVLAANNDGVWGTSPVSIKIKCLPAPWLSWWAYLIYAIGIAGILFWIVYYYYNRKKQRLERYMDNLEMERREDMHQAQLRFFTNISHEFRTPLFLMMSSLDKLKEEGIGGRHYNLLDGNTRRLLNLVDELMDFRTIENGKMKLHLSFVSVNALIRGLVEDFKDYAVSKEISFETVFDPRLESPFAVDVKCMEKIVLNLLNNAFKFTPKGGVISIQTYYDVTVFKSDFKYHYQEGENLSDNLFGIVVSDSGIGISPESIGNVFTRFYKIDTSDSQTHIGSGIGLALVKSIVMLHKGSISIYSERNKGADFIVALNRSADVYDKADFDSDRYDAERAVVMNTRGMLADTTESEKQAQGITIDMVVPRFRQSKRILLVEDNESVRSVIREVLSEFYDITEAANGVEASEFLSKMEIDLILSDVMMPLKDGITLCREVKSNVDTSHIPFVMLTARGGMENRLEGTESGADAYFEKPINMQLLLQSIQNIFVRQQHLKEHYARFFFADSPELVSNKQDNEFMKQLTAVIDSCMEQSDVDVNYIASQLSMSRSKLYSKIKTMTDKSIVEFIRSYRLHKAARLLIDENLSVSDVMAQVGIESNSYFTRAFKAEFGMTPTTFIQNNRKK</sequence>
<dbReference type="PROSITE" id="PS01124">
    <property type="entry name" value="HTH_ARAC_FAMILY_2"/>
    <property type="match status" value="1"/>
</dbReference>
<feature type="domain" description="Response regulatory" evidence="10">
    <location>
        <begin position="1107"/>
        <end position="1222"/>
    </location>
</feature>
<dbReference type="PROSITE" id="PS50109">
    <property type="entry name" value="HIS_KIN"/>
    <property type="match status" value="1"/>
</dbReference>
<dbReference type="Pfam" id="PF02518">
    <property type="entry name" value="HATPase_c"/>
    <property type="match status" value="1"/>
</dbReference>
<dbReference type="InterPro" id="IPR013783">
    <property type="entry name" value="Ig-like_fold"/>
</dbReference>
<dbReference type="InterPro" id="IPR036890">
    <property type="entry name" value="HATPase_C_sf"/>
</dbReference>
<keyword evidence="7" id="KW-0812">Transmembrane</keyword>
<dbReference type="Gene3D" id="2.60.40.10">
    <property type="entry name" value="Immunoglobulins"/>
    <property type="match status" value="1"/>
</dbReference>
<dbReference type="SUPFAM" id="SSF52172">
    <property type="entry name" value="CheY-like"/>
    <property type="match status" value="1"/>
</dbReference>
<dbReference type="InterPro" id="IPR005467">
    <property type="entry name" value="His_kinase_dom"/>
</dbReference>
<dbReference type="SMART" id="SM00387">
    <property type="entry name" value="HATPase_c"/>
    <property type="match status" value="1"/>
</dbReference>
<evidence type="ECO:0000256" key="2">
    <source>
        <dbReference type="ARBA" id="ARBA00012438"/>
    </source>
</evidence>
<dbReference type="Gene3D" id="1.10.287.130">
    <property type="match status" value="1"/>
</dbReference>
<evidence type="ECO:0000256" key="3">
    <source>
        <dbReference type="ARBA" id="ARBA00022553"/>
    </source>
</evidence>
<dbReference type="InterPro" id="IPR009057">
    <property type="entry name" value="Homeodomain-like_sf"/>
</dbReference>
<dbReference type="InterPro" id="IPR011123">
    <property type="entry name" value="Y_Y_Y"/>
</dbReference>
<dbReference type="Gene3D" id="1.10.10.60">
    <property type="entry name" value="Homeodomain-like"/>
    <property type="match status" value="1"/>
</dbReference>
<dbReference type="SMART" id="SM00448">
    <property type="entry name" value="REC"/>
    <property type="match status" value="1"/>
</dbReference>
<dbReference type="InterPro" id="IPR003594">
    <property type="entry name" value="HATPase_dom"/>
</dbReference>
<dbReference type="GO" id="GO:0003700">
    <property type="term" value="F:DNA-binding transcription factor activity"/>
    <property type="evidence" value="ECO:0007669"/>
    <property type="project" value="InterPro"/>
</dbReference>
<dbReference type="GO" id="GO:0043565">
    <property type="term" value="F:sequence-specific DNA binding"/>
    <property type="evidence" value="ECO:0007669"/>
    <property type="project" value="InterPro"/>
</dbReference>
<keyword evidence="11" id="KW-0418">Kinase</keyword>
<dbReference type="InterPro" id="IPR011110">
    <property type="entry name" value="Reg_prop"/>
</dbReference>
<dbReference type="SUPFAM" id="SSF50998">
    <property type="entry name" value="Quinoprotein alcohol dehydrogenase-like"/>
    <property type="match status" value="1"/>
</dbReference>
<dbReference type="CDD" id="cd00082">
    <property type="entry name" value="HisKA"/>
    <property type="match status" value="1"/>
</dbReference>
<feature type="transmembrane region" description="Helical" evidence="7">
    <location>
        <begin position="766"/>
        <end position="788"/>
    </location>
</feature>
<dbReference type="Pfam" id="PF12833">
    <property type="entry name" value="HTH_18"/>
    <property type="match status" value="1"/>
</dbReference>
<organism evidence="11 12">
    <name type="scientific">Bacteroides ovatus</name>
    <dbReference type="NCBI Taxonomy" id="28116"/>
    <lineage>
        <taxon>Bacteria</taxon>
        <taxon>Pseudomonadati</taxon>
        <taxon>Bacteroidota</taxon>
        <taxon>Bacteroidia</taxon>
        <taxon>Bacteroidales</taxon>
        <taxon>Bacteroidaceae</taxon>
        <taxon>Bacteroides</taxon>
    </lineage>
</organism>
<dbReference type="PANTHER" id="PTHR43547:SF2">
    <property type="entry name" value="HYBRID SIGNAL TRANSDUCTION HISTIDINE KINASE C"/>
    <property type="match status" value="1"/>
</dbReference>
<keyword evidence="7" id="KW-1133">Transmembrane helix</keyword>
<keyword evidence="4" id="KW-0805">Transcription regulation</keyword>
<dbReference type="Pfam" id="PF00512">
    <property type="entry name" value="HisKA"/>
    <property type="match status" value="1"/>
</dbReference>
<evidence type="ECO:0000313" key="11">
    <source>
        <dbReference type="EMBL" id="SDH85375.1"/>
    </source>
</evidence>
<dbReference type="Gene3D" id="2.130.10.10">
    <property type="entry name" value="YVTN repeat-like/Quinoprotein amine dehydrogenase"/>
    <property type="match status" value="2"/>
</dbReference>
<dbReference type="SUPFAM" id="SSF63829">
    <property type="entry name" value="Calcium-dependent phosphotriesterase"/>
    <property type="match status" value="1"/>
</dbReference>
<dbReference type="PROSITE" id="PS50110">
    <property type="entry name" value="RESPONSE_REGULATORY"/>
    <property type="match status" value="1"/>
</dbReference>
<evidence type="ECO:0000256" key="4">
    <source>
        <dbReference type="ARBA" id="ARBA00023015"/>
    </source>
</evidence>
<dbReference type="RefSeq" id="WP_074637261.1">
    <property type="nucleotide sequence ID" value="NZ_FNDO01000015.1"/>
</dbReference>
<evidence type="ECO:0000259" key="10">
    <source>
        <dbReference type="PROSITE" id="PS50110"/>
    </source>
</evidence>
<feature type="domain" description="Histidine kinase" evidence="9">
    <location>
        <begin position="820"/>
        <end position="1053"/>
    </location>
</feature>
<dbReference type="InterPro" id="IPR011006">
    <property type="entry name" value="CheY-like_superfamily"/>
</dbReference>
<dbReference type="SUPFAM" id="SSF46689">
    <property type="entry name" value="Homeodomain-like"/>
    <property type="match status" value="1"/>
</dbReference>
<feature type="domain" description="HTH araC/xylS-type" evidence="8">
    <location>
        <begin position="1254"/>
        <end position="1353"/>
    </location>
</feature>
<gene>
    <name evidence="11" type="ORF">SAMN05192582_101533</name>
</gene>
<dbReference type="Gene3D" id="3.30.565.10">
    <property type="entry name" value="Histidine kinase-like ATPase, C-terminal domain"/>
    <property type="match status" value="1"/>
</dbReference>
<evidence type="ECO:0000256" key="5">
    <source>
        <dbReference type="ARBA" id="ARBA00023163"/>
    </source>
</evidence>
<dbReference type="InterPro" id="IPR001789">
    <property type="entry name" value="Sig_transdc_resp-reg_receiver"/>
</dbReference>
<dbReference type="PANTHER" id="PTHR43547">
    <property type="entry name" value="TWO-COMPONENT HISTIDINE KINASE"/>
    <property type="match status" value="1"/>
</dbReference>
<dbReference type="GO" id="GO:0000155">
    <property type="term" value="F:phosphorelay sensor kinase activity"/>
    <property type="evidence" value="ECO:0007669"/>
    <property type="project" value="InterPro"/>
</dbReference>
<feature type="modified residue" description="4-aspartylphosphate" evidence="6">
    <location>
        <position position="1155"/>
    </location>
</feature>
<evidence type="ECO:0000259" key="8">
    <source>
        <dbReference type="PROSITE" id="PS01124"/>
    </source>
</evidence>